<dbReference type="PANTHER" id="PTHR24960:SF84">
    <property type="entry name" value="HYDROGENASE SUBUNIT"/>
    <property type="match status" value="1"/>
</dbReference>
<evidence type="ECO:0000256" key="4">
    <source>
        <dbReference type="ARBA" id="ARBA00022723"/>
    </source>
</evidence>
<reference evidence="10" key="2">
    <citation type="submission" date="2015-10" db="EMBL/GenBank/DDBJ databases">
        <title>Improved Draft Genome Sequence of Clostridium pasteurianum Strain ATCC 6013 (DSM 525) Using a Hybrid Next-Generation Sequencing Approach.</title>
        <authorList>
            <person name="Pyne M.E."/>
            <person name="Utturkar S.M."/>
            <person name="Brown S.D."/>
            <person name="Moo-Young M."/>
            <person name="Chung D.A."/>
            <person name="Chou P.C."/>
        </authorList>
    </citation>
    <scope>NUCLEOTIDE SEQUENCE</scope>
    <source>
        <strain evidence="10">ATCC 6013</strain>
    </source>
</reference>
<evidence type="ECO:0000256" key="2">
    <source>
        <dbReference type="ARBA" id="ARBA00013529"/>
    </source>
</evidence>
<dbReference type="GO" id="GO:0016020">
    <property type="term" value="C:membrane"/>
    <property type="evidence" value="ECO:0007669"/>
    <property type="project" value="InterPro"/>
</dbReference>
<dbReference type="InterPro" id="IPR050157">
    <property type="entry name" value="PSI_iron-sulfur_center"/>
</dbReference>
<dbReference type="GO" id="GO:0051539">
    <property type="term" value="F:4 iron, 4 sulfur cluster binding"/>
    <property type="evidence" value="ECO:0007669"/>
    <property type="project" value="UniProtKB-KW"/>
</dbReference>
<dbReference type="InterPro" id="IPR000283">
    <property type="entry name" value="NADH_UbQ_OxRdtase_75kDa_su_CS"/>
</dbReference>
<dbReference type="PROSITE" id="PS51379">
    <property type="entry name" value="4FE4S_FER_2"/>
    <property type="match status" value="1"/>
</dbReference>
<evidence type="ECO:0000256" key="6">
    <source>
        <dbReference type="ARBA" id="ARBA00023014"/>
    </source>
</evidence>
<dbReference type="PROSITE" id="PS51085">
    <property type="entry name" value="2FE2S_FER_2"/>
    <property type="match status" value="1"/>
</dbReference>
<evidence type="ECO:0000313" key="9">
    <source>
        <dbReference type="EMBL" id="AJA53487.1"/>
    </source>
</evidence>
<dbReference type="Gene3D" id="3.30.70.20">
    <property type="match status" value="1"/>
</dbReference>
<dbReference type="InterPro" id="IPR001041">
    <property type="entry name" value="2Fe-2S_ferredoxin-type"/>
</dbReference>
<evidence type="ECO:0000313" key="11">
    <source>
        <dbReference type="Proteomes" id="UP000028042"/>
    </source>
</evidence>
<protein>
    <recommendedName>
        <fullName evidence="2">Ferredoxin</fullName>
    </recommendedName>
</protein>
<dbReference type="PROSITE" id="PS00641">
    <property type="entry name" value="COMPLEX1_75K_1"/>
    <property type="match status" value="1"/>
</dbReference>
<evidence type="ECO:0000259" key="8">
    <source>
        <dbReference type="PROSITE" id="PS51379"/>
    </source>
</evidence>
<dbReference type="GO" id="GO:0008137">
    <property type="term" value="F:NADH dehydrogenase (ubiquinone) activity"/>
    <property type="evidence" value="ECO:0007669"/>
    <property type="project" value="InterPro"/>
</dbReference>
<dbReference type="eggNOG" id="COG3383">
    <property type="taxonomic scope" value="Bacteria"/>
</dbReference>
<gene>
    <name evidence="9" type="primary">nuoG</name>
    <name evidence="9" type="ORF">CLPA_c34370</name>
    <name evidence="10" type="ORF">CP6013_03746</name>
</gene>
<evidence type="ECO:0000313" key="12">
    <source>
        <dbReference type="Proteomes" id="UP000030905"/>
    </source>
</evidence>
<feature type="domain" description="2Fe-2S ferredoxin-type" evidence="7">
    <location>
        <begin position="1"/>
        <end position="79"/>
    </location>
</feature>
<dbReference type="EMBL" id="CP009268">
    <property type="protein sequence ID" value="AJA53487.1"/>
    <property type="molecule type" value="Genomic_DNA"/>
</dbReference>
<dbReference type="GO" id="GO:0016491">
    <property type="term" value="F:oxidoreductase activity"/>
    <property type="evidence" value="ECO:0007669"/>
    <property type="project" value="UniProtKB-KW"/>
</dbReference>
<dbReference type="Pfam" id="PF00037">
    <property type="entry name" value="Fer4"/>
    <property type="match status" value="1"/>
</dbReference>
<dbReference type="SUPFAM" id="SSF54862">
    <property type="entry name" value="4Fe-4S ferredoxins"/>
    <property type="match status" value="1"/>
</dbReference>
<evidence type="ECO:0000259" key="7">
    <source>
        <dbReference type="PROSITE" id="PS51085"/>
    </source>
</evidence>
<dbReference type="AlphaFoldDB" id="A0A0H3J7P7"/>
<dbReference type="KEGG" id="cpae:CPAST_c34370"/>
<dbReference type="EMBL" id="JPGY02000001">
    <property type="protein sequence ID" value="KRU14488.1"/>
    <property type="molecule type" value="Genomic_DNA"/>
</dbReference>
<keyword evidence="4" id="KW-0479">Metal-binding</keyword>
<evidence type="ECO:0000256" key="1">
    <source>
        <dbReference type="ARBA" id="ARBA00003532"/>
    </source>
</evidence>
<dbReference type="KEGG" id="cpat:CLPA_c34370"/>
<dbReference type="Pfam" id="PF13510">
    <property type="entry name" value="Fer2_4"/>
    <property type="match status" value="1"/>
</dbReference>
<keyword evidence="12" id="KW-1185">Reference proteome</keyword>
<dbReference type="RefSeq" id="WP_003446001.1">
    <property type="nucleotide sequence ID" value="NZ_ANZB01000008.1"/>
</dbReference>
<dbReference type="GO" id="GO:0046872">
    <property type="term" value="F:metal ion binding"/>
    <property type="evidence" value="ECO:0007669"/>
    <property type="project" value="UniProtKB-KW"/>
</dbReference>
<keyword evidence="9" id="KW-0560">Oxidoreductase</keyword>
<evidence type="ECO:0000256" key="3">
    <source>
        <dbReference type="ARBA" id="ARBA00022485"/>
    </source>
</evidence>
<dbReference type="CDD" id="cd00207">
    <property type="entry name" value="fer2"/>
    <property type="match status" value="1"/>
</dbReference>
<dbReference type="InterPro" id="IPR036010">
    <property type="entry name" value="2Fe-2S_ferredoxin-like_sf"/>
</dbReference>
<proteinExistence type="predicted"/>
<feature type="domain" description="4Fe-4S ferredoxin-type" evidence="8">
    <location>
        <begin position="155"/>
        <end position="184"/>
    </location>
</feature>
<comment type="function">
    <text evidence="1">Ferredoxins are iron-sulfur proteins that transfer electrons in a wide variety of metabolic reactions.</text>
</comment>
<keyword evidence="6" id="KW-0411">Iron-sulfur</keyword>
<accession>A0A0H3J7P7</accession>
<evidence type="ECO:0000313" key="10">
    <source>
        <dbReference type="EMBL" id="KRU14488.1"/>
    </source>
</evidence>
<dbReference type="Proteomes" id="UP000030905">
    <property type="component" value="Chromosome"/>
</dbReference>
<dbReference type="GO" id="GO:0042773">
    <property type="term" value="P:ATP synthesis coupled electron transport"/>
    <property type="evidence" value="ECO:0007669"/>
    <property type="project" value="InterPro"/>
</dbReference>
<reference evidence="9 12" key="1">
    <citation type="journal article" date="2015" name="Genome Announc.">
        <title>Complete Genome Sequence of the Nitrogen-Fixing and Solvent-Producing Clostridium pasteurianum DSM 525.</title>
        <authorList>
            <person name="Poehlein A."/>
            <person name="Grosse-Honebrink A."/>
            <person name="Zhang Y."/>
            <person name="Minton N.P."/>
            <person name="Daniel R."/>
        </authorList>
    </citation>
    <scope>NUCLEOTIDE SEQUENCE [LARGE SCALE GENOMIC DNA]</scope>
    <source>
        <strain evidence="9">DSM 525</strain>
        <strain evidence="12">DSM 525 / ATCC 6013</strain>
    </source>
</reference>
<dbReference type="Proteomes" id="UP000028042">
    <property type="component" value="Unassembled WGS sequence"/>
</dbReference>
<dbReference type="SUPFAM" id="SSF54292">
    <property type="entry name" value="2Fe-2S ferredoxin-like"/>
    <property type="match status" value="1"/>
</dbReference>
<keyword evidence="5" id="KW-0408">Iron</keyword>
<dbReference type="Gene3D" id="3.10.20.740">
    <property type="match status" value="1"/>
</dbReference>
<organism evidence="9 12">
    <name type="scientific">Clostridium pasteurianum DSM 525 = ATCC 6013</name>
    <dbReference type="NCBI Taxonomy" id="1262449"/>
    <lineage>
        <taxon>Bacteria</taxon>
        <taxon>Bacillati</taxon>
        <taxon>Bacillota</taxon>
        <taxon>Clostridia</taxon>
        <taxon>Eubacteriales</taxon>
        <taxon>Clostridiaceae</taxon>
        <taxon>Clostridium</taxon>
    </lineage>
</organism>
<dbReference type="PANTHER" id="PTHR24960">
    <property type="entry name" value="PHOTOSYSTEM I IRON-SULFUR CENTER-RELATED"/>
    <property type="match status" value="1"/>
</dbReference>
<dbReference type="InterPro" id="IPR017896">
    <property type="entry name" value="4Fe4S_Fe-S-bd"/>
</dbReference>
<evidence type="ECO:0000256" key="5">
    <source>
        <dbReference type="ARBA" id="ARBA00023004"/>
    </source>
</evidence>
<dbReference type="GeneID" id="93075539"/>
<sequence length="248" mass="27998">MKVSIDGREAEVQEEKTILELAKELDIEIPTLCYHDGLKPYGACRLCIVEIEKNGSKGLDASCTRFIEDGMVIKTISKELVEKRKLIAELLLARTPGSKKLKEIFKKLGVTKSRFEGKNYDCLLYCGRCVRICKEKIGAEAIGLVGRGYDTKVDTPFSIDSDVCIGCGACAEVCPIGTIKVKDEGSTRYIEYFNTKVELKKCKGCGEFFSTKKMIEKLKEDFSCFLDFDLCETCKKNKEIKKFWRVKI</sequence>
<name>A0A0H3J7P7_CLOPA</name>
<keyword evidence="3" id="KW-0004">4Fe-4S</keyword>
<dbReference type="PROSITE" id="PS00198">
    <property type="entry name" value="4FE4S_FER_1"/>
    <property type="match status" value="1"/>
</dbReference>
<reference evidence="10 11" key="3">
    <citation type="journal article" name="Genome Announc.">
        <title>Improved Draft Genome Sequence of Clostridium pasteurianum Strain ATCC 6013 (DSM 525) Using a Hybrid Next-Generation Sequencing Approach.</title>
        <authorList>
            <person name="Pyne M.E."/>
            <person name="Utturkar S."/>
            <person name="Brown S.D."/>
            <person name="Moo-Young M."/>
            <person name="Chung D.A."/>
            <person name="Chou C.P."/>
        </authorList>
    </citation>
    <scope>NUCLEOTIDE SEQUENCE [LARGE SCALE GENOMIC DNA]</scope>
    <source>
        <strain evidence="10 11">ATCC 6013</strain>
    </source>
</reference>
<dbReference type="InterPro" id="IPR017900">
    <property type="entry name" value="4Fe4S_Fe_S_CS"/>
</dbReference>
<dbReference type="PATRIC" id="fig|1262449.3.peg.2620"/>